<dbReference type="EMBL" id="CP046400">
    <property type="protein sequence ID" value="QGY39881.1"/>
    <property type="molecule type" value="Genomic_DNA"/>
</dbReference>
<keyword evidence="1" id="KW-0732">Signal</keyword>
<feature type="chain" id="PRO_5026105879" evidence="1">
    <location>
        <begin position="23"/>
        <end position="187"/>
    </location>
</feature>
<dbReference type="AlphaFoldDB" id="A0A6I6JCS1"/>
<evidence type="ECO:0000313" key="2">
    <source>
        <dbReference type="EMBL" id="QGY39881.1"/>
    </source>
</evidence>
<dbReference type="SUPFAM" id="SSF47473">
    <property type="entry name" value="EF-hand"/>
    <property type="match status" value="1"/>
</dbReference>
<gene>
    <name evidence="2" type="ORF">GM415_06995</name>
</gene>
<dbReference type="Gene3D" id="1.10.238.10">
    <property type="entry name" value="EF-hand"/>
    <property type="match status" value="1"/>
</dbReference>
<organism evidence="2 3">
    <name type="scientific">Pseudodesulfovibrio cashew</name>
    <dbReference type="NCBI Taxonomy" id="2678688"/>
    <lineage>
        <taxon>Bacteria</taxon>
        <taxon>Pseudomonadati</taxon>
        <taxon>Thermodesulfobacteriota</taxon>
        <taxon>Desulfovibrionia</taxon>
        <taxon>Desulfovibrionales</taxon>
        <taxon>Desulfovibrionaceae</taxon>
    </lineage>
</organism>
<keyword evidence="3" id="KW-1185">Reference proteome</keyword>
<dbReference type="KEGG" id="psel:GM415_06995"/>
<accession>A0A6I6JCS1</accession>
<dbReference type="PROSITE" id="PS00018">
    <property type="entry name" value="EF_HAND_1"/>
    <property type="match status" value="1"/>
</dbReference>
<dbReference type="RefSeq" id="WP_158947105.1">
    <property type="nucleotide sequence ID" value="NZ_CP046400.1"/>
</dbReference>
<evidence type="ECO:0000313" key="3">
    <source>
        <dbReference type="Proteomes" id="UP000428328"/>
    </source>
</evidence>
<feature type="signal peptide" evidence="1">
    <location>
        <begin position="1"/>
        <end position="22"/>
    </location>
</feature>
<evidence type="ECO:0000256" key="1">
    <source>
        <dbReference type="SAM" id="SignalP"/>
    </source>
</evidence>
<dbReference type="InterPro" id="IPR011992">
    <property type="entry name" value="EF-hand-dom_pair"/>
</dbReference>
<sequence length="187" mass="21348">MKRTIFTTVLAALLLLAATAYAQQVPELRGTWKGETKIQTLDRVIESECAIVIDVQNGNTFTGYKLYFKKKVLTREKLVGIYDNGRIIIAENKNESASGRLTGKQSMELIYVDHSADARVQFCALNRIHFTTGFVEIDKDGDKVLMRAEITHHYPLNAERIIKEADRNNDGKLTQKEWEDWKKKNGE</sequence>
<dbReference type="Proteomes" id="UP000428328">
    <property type="component" value="Chromosome"/>
</dbReference>
<protein>
    <submittedName>
        <fullName evidence="2">Calcium-binding protein</fullName>
    </submittedName>
</protein>
<reference evidence="2 3" key="1">
    <citation type="submission" date="2019-11" db="EMBL/GenBank/DDBJ databases">
        <authorList>
            <person name="Zheng R.K."/>
            <person name="Sun C.M."/>
        </authorList>
    </citation>
    <scope>NUCLEOTIDE SEQUENCE [LARGE SCALE GENOMIC DNA]</scope>
    <source>
        <strain evidence="2 3">SRB007</strain>
    </source>
</reference>
<dbReference type="InterPro" id="IPR018247">
    <property type="entry name" value="EF_Hand_1_Ca_BS"/>
</dbReference>
<proteinExistence type="predicted"/>
<name>A0A6I6JCS1_9BACT</name>